<sequence>MNERNDKYKKYPCKLKCLVITVIQSFYRVCFVSSPFCCEWVIFCIAVIGRGGEQISRLQRESGAKIQMAQDSGGSSERVCTISGHRYD</sequence>
<evidence type="ECO:0000256" key="1">
    <source>
        <dbReference type="PROSITE-ProRule" id="PRU00117"/>
    </source>
</evidence>
<protein>
    <recommendedName>
        <fullName evidence="2">K Homology domain-containing protein</fullName>
    </recommendedName>
</protein>
<dbReference type="Pfam" id="PF00013">
    <property type="entry name" value="KH_1"/>
    <property type="match status" value="1"/>
</dbReference>
<organism evidence="3 4">
    <name type="scientific">Halocaridina rubra</name>
    <name type="common">Hawaiian red shrimp</name>
    <dbReference type="NCBI Taxonomy" id="373956"/>
    <lineage>
        <taxon>Eukaryota</taxon>
        <taxon>Metazoa</taxon>
        <taxon>Ecdysozoa</taxon>
        <taxon>Arthropoda</taxon>
        <taxon>Crustacea</taxon>
        <taxon>Multicrustacea</taxon>
        <taxon>Malacostraca</taxon>
        <taxon>Eumalacostraca</taxon>
        <taxon>Eucarida</taxon>
        <taxon>Decapoda</taxon>
        <taxon>Pleocyemata</taxon>
        <taxon>Caridea</taxon>
        <taxon>Atyoidea</taxon>
        <taxon>Atyidae</taxon>
        <taxon>Halocaridina</taxon>
    </lineage>
</organism>
<keyword evidence="4" id="KW-1185">Reference proteome</keyword>
<keyword evidence="1" id="KW-0694">RNA-binding</keyword>
<proteinExistence type="predicted"/>
<dbReference type="SUPFAM" id="SSF54791">
    <property type="entry name" value="Eukaryotic type KH-domain (KH-domain type I)"/>
    <property type="match status" value="1"/>
</dbReference>
<feature type="domain" description="K Homology" evidence="2">
    <location>
        <begin position="46"/>
        <end position="85"/>
    </location>
</feature>
<dbReference type="InterPro" id="IPR036612">
    <property type="entry name" value="KH_dom_type_1_sf"/>
</dbReference>
<evidence type="ECO:0000313" key="3">
    <source>
        <dbReference type="EMBL" id="KAK7070077.1"/>
    </source>
</evidence>
<dbReference type="PROSITE" id="PS50084">
    <property type="entry name" value="KH_TYPE_1"/>
    <property type="match status" value="1"/>
</dbReference>
<dbReference type="AlphaFoldDB" id="A0AAN8WQ10"/>
<evidence type="ECO:0000259" key="2">
    <source>
        <dbReference type="Pfam" id="PF00013"/>
    </source>
</evidence>
<dbReference type="PANTHER" id="PTHR10288">
    <property type="entry name" value="KH DOMAIN CONTAINING RNA BINDING PROTEIN"/>
    <property type="match status" value="1"/>
</dbReference>
<accession>A0AAN8WQ10</accession>
<name>A0AAN8WQ10_HALRR</name>
<dbReference type="EMBL" id="JAXCGZ010015567">
    <property type="protein sequence ID" value="KAK7070077.1"/>
    <property type="molecule type" value="Genomic_DNA"/>
</dbReference>
<gene>
    <name evidence="3" type="ORF">SK128_023222</name>
</gene>
<comment type="caution">
    <text evidence="3">The sequence shown here is derived from an EMBL/GenBank/DDBJ whole genome shotgun (WGS) entry which is preliminary data.</text>
</comment>
<dbReference type="Proteomes" id="UP001381693">
    <property type="component" value="Unassembled WGS sequence"/>
</dbReference>
<evidence type="ECO:0000313" key="4">
    <source>
        <dbReference type="Proteomes" id="UP001381693"/>
    </source>
</evidence>
<dbReference type="InterPro" id="IPR004088">
    <property type="entry name" value="KH_dom_type_1"/>
</dbReference>
<dbReference type="GO" id="GO:0003723">
    <property type="term" value="F:RNA binding"/>
    <property type="evidence" value="ECO:0007669"/>
    <property type="project" value="UniProtKB-UniRule"/>
</dbReference>
<reference evidence="3 4" key="1">
    <citation type="submission" date="2023-11" db="EMBL/GenBank/DDBJ databases">
        <title>Halocaridina rubra genome assembly.</title>
        <authorList>
            <person name="Smith C."/>
        </authorList>
    </citation>
    <scope>NUCLEOTIDE SEQUENCE [LARGE SCALE GENOMIC DNA]</scope>
    <source>
        <strain evidence="3">EP-1</strain>
        <tissue evidence="3">Whole</tissue>
    </source>
</reference>
<dbReference type="Gene3D" id="3.30.1370.10">
    <property type="entry name" value="K Homology domain, type 1"/>
    <property type="match status" value="1"/>
</dbReference>
<dbReference type="GO" id="GO:0010468">
    <property type="term" value="P:regulation of gene expression"/>
    <property type="evidence" value="ECO:0007669"/>
    <property type="project" value="UniProtKB-ARBA"/>
</dbReference>